<dbReference type="Pfam" id="PF03370">
    <property type="entry name" value="CBM_21"/>
    <property type="match status" value="1"/>
</dbReference>
<feature type="compositionally biased region" description="Low complexity" evidence="1">
    <location>
        <begin position="297"/>
        <end position="309"/>
    </location>
</feature>
<evidence type="ECO:0000259" key="2">
    <source>
        <dbReference type="PROSITE" id="PS51159"/>
    </source>
</evidence>
<evidence type="ECO:0000313" key="3">
    <source>
        <dbReference type="EMBL" id="ORX53185.1"/>
    </source>
</evidence>
<dbReference type="InterPro" id="IPR005036">
    <property type="entry name" value="CBM21_dom"/>
</dbReference>
<feature type="region of interest" description="Disordered" evidence="1">
    <location>
        <begin position="290"/>
        <end position="356"/>
    </location>
</feature>
<comment type="caution">
    <text evidence="3">The sequence shown here is derived from an EMBL/GenBank/DDBJ whole genome shotgun (WGS) entry which is preliminary data.</text>
</comment>
<dbReference type="EMBL" id="MCGT01000016">
    <property type="protein sequence ID" value="ORX53185.1"/>
    <property type="molecule type" value="Genomic_DNA"/>
</dbReference>
<dbReference type="PANTHER" id="PTHR12307">
    <property type="entry name" value="PROTEIN PHOSPHATASE 1 REGULATORY SUBUNIT"/>
    <property type="match status" value="1"/>
</dbReference>
<dbReference type="STRING" id="101127.A0A1X2GHG8"/>
<dbReference type="GO" id="GO:0008157">
    <property type="term" value="F:protein phosphatase 1 binding"/>
    <property type="evidence" value="ECO:0007669"/>
    <property type="project" value="TreeGrafter"/>
</dbReference>
<dbReference type="AlphaFoldDB" id="A0A1X2GHG8"/>
<sequence>MSFTVFPRNNKYGRSNWSRHVQLNKPVTSLEDQAEGDKPGLDERRSLQITLDPGLVEQLQQAQPSHRAHQLKSALKHRGRGALSAPVSPTGGNSPRSKCVKFDPLHLEQVCVFDGSHSPREVLRYQPKSVFSVHYSQWPAIRYPFLQQHKDNVRLKRSVRLVDSGMCLRGSVLVRNLGFEKQVFVRYTIDGWQTVKSVQANYEHGRDALDVFSFEIDLTPSPPSSPLQEAQQDLPTPAVADHGQVRATLDMAVQYRVLDTTTPEPRWVEYWDNNGNRNYQIQIVEDIVHPEPPTNTLPPLDDLTLASPPHLDPLLDGPISHSSPSSLNRRASSSSSHRYDFKQSLQQKSKSVPSSPVGDYFSAPMADTSYNDLIAKYCFFGSSTSANPDTSISPVPIV</sequence>
<dbReference type="Proteomes" id="UP000242146">
    <property type="component" value="Unassembled WGS sequence"/>
</dbReference>
<name>A0A1X2GHG8_9FUNG</name>
<feature type="compositionally biased region" description="Low complexity" evidence="1">
    <location>
        <begin position="320"/>
        <end position="336"/>
    </location>
</feature>
<dbReference type="OrthoDB" id="1881at2759"/>
<organism evidence="3 4">
    <name type="scientific">Hesseltinella vesiculosa</name>
    <dbReference type="NCBI Taxonomy" id="101127"/>
    <lineage>
        <taxon>Eukaryota</taxon>
        <taxon>Fungi</taxon>
        <taxon>Fungi incertae sedis</taxon>
        <taxon>Mucoromycota</taxon>
        <taxon>Mucoromycotina</taxon>
        <taxon>Mucoromycetes</taxon>
        <taxon>Mucorales</taxon>
        <taxon>Cunninghamellaceae</taxon>
        <taxon>Hesseltinella</taxon>
    </lineage>
</organism>
<dbReference type="Gene3D" id="2.60.40.2440">
    <property type="entry name" value="Carbohydrate binding type-21 domain"/>
    <property type="match status" value="1"/>
</dbReference>
<dbReference type="GO" id="GO:0000164">
    <property type="term" value="C:protein phosphatase type 1 complex"/>
    <property type="evidence" value="ECO:0007669"/>
    <property type="project" value="TreeGrafter"/>
</dbReference>
<evidence type="ECO:0000313" key="4">
    <source>
        <dbReference type="Proteomes" id="UP000242146"/>
    </source>
</evidence>
<feature type="compositionally biased region" description="Polar residues" evidence="1">
    <location>
        <begin position="343"/>
        <end position="354"/>
    </location>
</feature>
<gene>
    <name evidence="3" type="ORF">DM01DRAFT_1336377</name>
</gene>
<dbReference type="InterPro" id="IPR038175">
    <property type="entry name" value="CBM21_dom_sf"/>
</dbReference>
<dbReference type="PROSITE" id="PS51159">
    <property type="entry name" value="CBM21"/>
    <property type="match status" value="1"/>
</dbReference>
<feature type="region of interest" description="Disordered" evidence="1">
    <location>
        <begin position="59"/>
        <end position="96"/>
    </location>
</feature>
<accession>A0A1X2GHG8</accession>
<dbReference type="PANTHER" id="PTHR12307:SF36">
    <property type="entry name" value="GLYCOGEN-BINDING SUBUNIT 76A"/>
    <property type="match status" value="1"/>
</dbReference>
<protein>
    <recommendedName>
        <fullName evidence="2">CBM21 domain-containing protein</fullName>
    </recommendedName>
</protein>
<keyword evidence="4" id="KW-1185">Reference proteome</keyword>
<dbReference type="GO" id="GO:2001069">
    <property type="term" value="F:glycogen binding"/>
    <property type="evidence" value="ECO:0007669"/>
    <property type="project" value="TreeGrafter"/>
</dbReference>
<feature type="compositionally biased region" description="Basic residues" evidence="1">
    <location>
        <begin position="66"/>
        <end position="80"/>
    </location>
</feature>
<dbReference type="InterPro" id="IPR050782">
    <property type="entry name" value="PP1_regulatory_subunit_3"/>
</dbReference>
<dbReference type="GO" id="GO:0005979">
    <property type="term" value="P:regulation of glycogen biosynthetic process"/>
    <property type="evidence" value="ECO:0007669"/>
    <property type="project" value="TreeGrafter"/>
</dbReference>
<evidence type="ECO:0000256" key="1">
    <source>
        <dbReference type="SAM" id="MobiDB-lite"/>
    </source>
</evidence>
<feature type="domain" description="CBM21" evidence="2">
    <location>
        <begin position="145"/>
        <end position="282"/>
    </location>
</feature>
<reference evidence="3 4" key="1">
    <citation type="submission" date="2016-07" db="EMBL/GenBank/DDBJ databases">
        <title>Pervasive Adenine N6-methylation of Active Genes in Fungi.</title>
        <authorList>
            <consortium name="DOE Joint Genome Institute"/>
            <person name="Mondo S.J."/>
            <person name="Dannebaum R.O."/>
            <person name="Kuo R.C."/>
            <person name="Labutti K."/>
            <person name="Haridas S."/>
            <person name="Kuo A."/>
            <person name="Salamov A."/>
            <person name="Ahrendt S.R."/>
            <person name="Lipzen A."/>
            <person name="Sullivan W."/>
            <person name="Andreopoulos W.B."/>
            <person name="Clum A."/>
            <person name="Lindquist E."/>
            <person name="Daum C."/>
            <person name="Ramamoorthy G.K."/>
            <person name="Gryganskyi A."/>
            <person name="Culley D."/>
            <person name="Magnuson J.K."/>
            <person name="James T.Y."/>
            <person name="O'Malley M.A."/>
            <person name="Stajich J.E."/>
            <person name="Spatafora J.W."/>
            <person name="Visel A."/>
            <person name="Grigoriev I.V."/>
        </authorList>
    </citation>
    <scope>NUCLEOTIDE SEQUENCE [LARGE SCALE GENOMIC DNA]</scope>
    <source>
        <strain evidence="3 4">NRRL 3301</strain>
    </source>
</reference>
<proteinExistence type="predicted"/>